<evidence type="ECO:0000256" key="3">
    <source>
        <dbReference type="ARBA" id="ARBA00022989"/>
    </source>
</evidence>
<feature type="transmembrane region" description="Helical" evidence="5">
    <location>
        <begin position="308"/>
        <end position="324"/>
    </location>
</feature>
<keyword evidence="3 5" id="KW-1133">Transmembrane helix</keyword>
<evidence type="ECO:0000313" key="8">
    <source>
        <dbReference type="Proteomes" id="UP000236740"/>
    </source>
</evidence>
<feature type="transmembrane region" description="Helical" evidence="5">
    <location>
        <begin position="278"/>
        <end position="296"/>
    </location>
</feature>
<evidence type="ECO:0000256" key="5">
    <source>
        <dbReference type="SAM" id="Phobius"/>
    </source>
</evidence>
<feature type="transmembrane region" description="Helical" evidence="5">
    <location>
        <begin position="183"/>
        <end position="205"/>
    </location>
</feature>
<comment type="subcellular location">
    <subcellularLocation>
        <location evidence="1">Membrane</location>
        <topology evidence="1">Multi-pass membrane protein</topology>
    </subcellularLocation>
</comment>
<dbReference type="InterPro" id="IPR004837">
    <property type="entry name" value="NaCa_Exmemb"/>
</dbReference>
<evidence type="ECO:0000256" key="4">
    <source>
        <dbReference type="ARBA" id="ARBA00023136"/>
    </source>
</evidence>
<dbReference type="Pfam" id="PF01699">
    <property type="entry name" value="Na_Ca_ex"/>
    <property type="match status" value="2"/>
</dbReference>
<dbReference type="InterPro" id="IPR044880">
    <property type="entry name" value="NCX_ion-bd_dom_sf"/>
</dbReference>
<evidence type="ECO:0000256" key="1">
    <source>
        <dbReference type="ARBA" id="ARBA00004141"/>
    </source>
</evidence>
<dbReference type="GO" id="GO:0005262">
    <property type="term" value="F:calcium channel activity"/>
    <property type="evidence" value="ECO:0007669"/>
    <property type="project" value="TreeGrafter"/>
</dbReference>
<evidence type="ECO:0000256" key="2">
    <source>
        <dbReference type="ARBA" id="ARBA00022692"/>
    </source>
</evidence>
<feature type="transmembrane region" description="Helical" evidence="5">
    <location>
        <begin position="217"/>
        <end position="239"/>
    </location>
</feature>
<keyword evidence="2 5" id="KW-0812">Transmembrane</keyword>
<name>A0A1H6BFV0_9EURY</name>
<feature type="transmembrane region" description="Helical" evidence="5">
    <location>
        <begin position="71"/>
        <end position="95"/>
    </location>
</feature>
<accession>A0A1H6BFV0</accession>
<feature type="transmembrane region" description="Helical" evidence="5">
    <location>
        <begin position="32"/>
        <end position="51"/>
    </location>
</feature>
<organism evidence="7 8">
    <name type="scientific">Halobellus limi</name>
    <dbReference type="NCBI Taxonomy" id="699433"/>
    <lineage>
        <taxon>Archaea</taxon>
        <taxon>Methanobacteriati</taxon>
        <taxon>Methanobacteriota</taxon>
        <taxon>Stenosarchaea group</taxon>
        <taxon>Halobacteria</taxon>
        <taxon>Halobacteriales</taxon>
        <taxon>Haloferacaceae</taxon>
        <taxon>Halobellus</taxon>
    </lineage>
</organism>
<dbReference type="GO" id="GO:0005886">
    <property type="term" value="C:plasma membrane"/>
    <property type="evidence" value="ECO:0007669"/>
    <property type="project" value="TreeGrafter"/>
</dbReference>
<dbReference type="NCBIfam" id="TIGR00367">
    <property type="entry name" value="calcium/sodium antiporter"/>
    <property type="match status" value="1"/>
</dbReference>
<evidence type="ECO:0000259" key="6">
    <source>
        <dbReference type="Pfam" id="PF01699"/>
    </source>
</evidence>
<dbReference type="EMBL" id="FNVN01000004">
    <property type="protein sequence ID" value="SEG59126.1"/>
    <property type="molecule type" value="Genomic_DNA"/>
</dbReference>
<feature type="transmembrane region" description="Helical" evidence="5">
    <location>
        <begin position="6"/>
        <end position="25"/>
    </location>
</feature>
<sequence>MVDLLVPAALFVGSLGALLFGSELFTSAAEEIGLSLGVSPFIIGVTVVAGGTSLPELTSSILAVLRGAPEIVMGSVVGSNISNMLLVLGIAAVVGGNIRVIRELVEVDLPLLVASAVFLLLATWGSPFAWYEGLLALVALGVYVQFTIREKDRYVGMLVDEMVEESGETGPEELRPQADAGTYARLLLSLGVVFAAAYGLVESIITLSTTLQIGTEIVAITAVAVGTSLPEVVVSVVAVRRELPGLAVGNVLGSNLYNSFLVTGVPSLAGDLVVPTSIRSYGLPAMVLITVLYFFITQDREITRWEGMTLLLLYVVFVVNLGSFL</sequence>
<feature type="transmembrane region" description="Helical" evidence="5">
    <location>
        <begin position="107"/>
        <end position="124"/>
    </location>
</feature>
<dbReference type="GO" id="GO:0006874">
    <property type="term" value="P:intracellular calcium ion homeostasis"/>
    <property type="evidence" value="ECO:0007669"/>
    <property type="project" value="TreeGrafter"/>
</dbReference>
<dbReference type="InterPro" id="IPR004481">
    <property type="entry name" value="K/Na/Ca-exchanger"/>
</dbReference>
<dbReference type="Gene3D" id="1.20.1420.30">
    <property type="entry name" value="NCX, central ion-binding region"/>
    <property type="match status" value="2"/>
</dbReference>
<feature type="domain" description="Sodium/calcium exchanger membrane region" evidence="6">
    <location>
        <begin position="185"/>
        <end position="319"/>
    </location>
</feature>
<proteinExistence type="predicted"/>
<dbReference type="GO" id="GO:0008273">
    <property type="term" value="F:calcium, potassium:sodium antiporter activity"/>
    <property type="evidence" value="ECO:0007669"/>
    <property type="project" value="TreeGrafter"/>
</dbReference>
<dbReference type="AlphaFoldDB" id="A0A1H6BFV0"/>
<reference evidence="7 8" key="1">
    <citation type="submission" date="2016-10" db="EMBL/GenBank/DDBJ databases">
        <authorList>
            <person name="de Groot N.N."/>
        </authorList>
    </citation>
    <scope>NUCLEOTIDE SEQUENCE [LARGE SCALE GENOMIC DNA]</scope>
    <source>
        <strain evidence="7 8">CGMCC 1.10331</strain>
    </source>
</reference>
<keyword evidence="8" id="KW-1185">Reference proteome</keyword>
<feature type="domain" description="Sodium/calcium exchanger membrane region" evidence="6">
    <location>
        <begin position="8"/>
        <end position="148"/>
    </location>
</feature>
<dbReference type="Proteomes" id="UP000236740">
    <property type="component" value="Unassembled WGS sequence"/>
</dbReference>
<evidence type="ECO:0000313" key="7">
    <source>
        <dbReference type="EMBL" id="SEG59126.1"/>
    </source>
</evidence>
<keyword evidence="4 5" id="KW-0472">Membrane</keyword>
<feature type="transmembrane region" description="Helical" evidence="5">
    <location>
        <begin position="246"/>
        <end position="266"/>
    </location>
</feature>
<dbReference type="PANTHER" id="PTHR10846:SF8">
    <property type="entry name" value="INNER MEMBRANE PROTEIN YRBG"/>
    <property type="match status" value="1"/>
</dbReference>
<dbReference type="PANTHER" id="PTHR10846">
    <property type="entry name" value="SODIUM/POTASSIUM/CALCIUM EXCHANGER"/>
    <property type="match status" value="1"/>
</dbReference>
<gene>
    <name evidence="7" type="ORF">SAMN04488133_2801</name>
</gene>
<feature type="transmembrane region" description="Helical" evidence="5">
    <location>
        <begin position="130"/>
        <end position="148"/>
    </location>
</feature>
<dbReference type="RefSeq" id="WP_103992481.1">
    <property type="nucleotide sequence ID" value="NZ_FNVN01000004.1"/>
</dbReference>
<protein>
    <submittedName>
        <fullName evidence="7">Cation:H+ antiporter</fullName>
    </submittedName>
</protein>